<feature type="transmembrane region" description="Helical" evidence="1">
    <location>
        <begin position="68"/>
        <end position="87"/>
    </location>
</feature>
<dbReference type="Pfam" id="PF09578">
    <property type="entry name" value="Spore_YabQ"/>
    <property type="match status" value="1"/>
</dbReference>
<name>A0A9D2T7W0_9FIRM</name>
<gene>
    <name evidence="2" type="ORF">H9754_06915</name>
</gene>
<dbReference type="InterPro" id="IPR019074">
    <property type="entry name" value="YabQ"/>
</dbReference>
<accession>A0A9D2T7W0</accession>
<keyword evidence="1" id="KW-1133">Transmembrane helix</keyword>
<dbReference type="AlphaFoldDB" id="A0A9D2T7W0"/>
<proteinExistence type="predicted"/>
<reference evidence="2" key="1">
    <citation type="journal article" date="2021" name="PeerJ">
        <title>Extensive microbial diversity within the chicken gut microbiome revealed by metagenomics and culture.</title>
        <authorList>
            <person name="Gilroy R."/>
            <person name="Ravi A."/>
            <person name="Getino M."/>
            <person name="Pursley I."/>
            <person name="Horton D.L."/>
            <person name="Alikhan N.F."/>
            <person name="Baker D."/>
            <person name="Gharbi K."/>
            <person name="Hall N."/>
            <person name="Watson M."/>
            <person name="Adriaenssens E.M."/>
            <person name="Foster-Nyarko E."/>
            <person name="Jarju S."/>
            <person name="Secka A."/>
            <person name="Antonio M."/>
            <person name="Oren A."/>
            <person name="Chaudhuri R.R."/>
            <person name="La Ragione R."/>
            <person name="Hildebrand F."/>
            <person name="Pallen M.J."/>
        </authorList>
    </citation>
    <scope>NUCLEOTIDE SEQUENCE</scope>
    <source>
        <strain evidence="2">ChiSjej3B21-8574</strain>
    </source>
</reference>
<evidence type="ECO:0000313" key="2">
    <source>
        <dbReference type="EMBL" id="HJC50293.1"/>
    </source>
</evidence>
<evidence type="ECO:0000313" key="3">
    <source>
        <dbReference type="Proteomes" id="UP000823904"/>
    </source>
</evidence>
<keyword evidence="1" id="KW-0812">Transmembrane</keyword>
<keyword evidence="1" id="KW-0472">Membrane</keyword>
<sequence length="159" mass="18329">MREAVIGQVLFFAASILFGGGLLAVYDIIRGFRRTWIHKSVWVTAEDVIFWLFVAVASFVFLCRYNQGQLRGFFFLGLILGMALYHWKGSRYILGAAVKVFRVIKRMTGRCGSLIRTPVVHAGRNMKWKLKKERQSIRMVFKKGGKRGDSHEKKQKEVK</sequence>
<feature type="transmembrane region" description="Helical" evidence="1">
    <location>
        <begin position="6"/>
        <end position="29"/>
    </location>
</feature>
<reference evidence="2" key="2">
    <citation type="submission" date="2021-04" db="EMBL/GenBank/DDBJ databases">
        <authorList>
            <person name="Gilroy R."/>
        </authorList>
    </citation>
    <scope>NUCLEOTIDE SEQUENCE</scope>
    <source>
        <strain evidence="2">ChiSjej3B21-8574</strain>
    </source>
</reference>
<protein>
    <submittedName>
        <fullName evidence="2">Spore cortex biosynthesis protein YabQ</fullName>
    </submittedName>
</protein>
<dbReference type="Proteomes" id="UP000823904">
    <property type="component" value="Unassembled WGS sequence"/>
</dbReference>
<organism evidence="2 3">
    <name type="scientific">Candidatus Anaerostipes avistercoris</name>
    <dbReference type="NCBI Taxonomy" id="2838462"/>
    <lineage>
        <taxon>Bacteria</taxon>
        <taxon>Bacillati</taxon>
        <taxon>Bacillota</taxon>
        <taxon>Clostridia</taxon>
        <taxon>Lachnospirales</taxon>
        <taxon>Lachnospiraceae</taxon>
        <taxon>Anaerostipes</taxon>
    </lineage>
</organism>
<comment type="caution">
    <text evidence="2">The sequence shown here is derived from an EMBL/GenBank/DDBJ whole genome shotgun (WGS) entry which is preliminary data.</text>
</comment>
<dbReference type="NCBIfam" id="TIGR02893">
    <property type="entry name" value="spore_yabQ"/>
    <property type="match status" value="1"/>
</dbReference>
<evidence type="ECO:0000256" key="1">
    <source>
        <dbReference type="SAM" id="Phobius"/>
    </source>
</evidence>
<dbReference type="EMBL" id="DWWD01000026">
    <property type="protein sequence ID" value="HJC50293.1"/>
    <property type="molecule type" value="Genomic_DNA"/>
</dbReference>
<feature type="transmembrane region" description="Helical" evidence="1">
    <location>
        <begin position="41"/>
        <end position="62"/>
    </location>
</feature>